<evidence type="ECO:0000313" key="3">
    <source>
        <dbReference type="Proteomes" id="UP000799291"/>
    </source>
</evidence>
<sequence length="155" mass="17935">MCQKKTPKKPLRKQFARFLCQPSSFYLHQRPSITLFNKSSSITFNNLPFPPIPPTSTNPLRRRPAQTNPNPKNGRRSLASRHSKTVHPDALPQRALVCMVLRKEKQEEEFFMVKRWNSKRVQWVKRWIPQGRSQLPGGQQMNLLVLDNGGCTAVM</sequence>
<dbReference type="AlphaFoldDB" id="A0A6G1J0G7"/>
<evidence type="ECO:0000313" key="2">
    <source>
        <dbReference type="EMBL" id="KAF2683997.1"/>
    </source>
</evidence>
<feature type="compositionally biased region" description="Basic residues" evidence="1">
    <location>
        <begin position="73"/>
        <end position="85"/>
    </location>
</feature>
<feature type="region of interest" description="Disordered" evidence="1">
    <location>
        <begin position="46"/>
        <end position="86"/>
    </location>
</feature>
<evidence type="ECO:0000256" key="1">
    <source>
        <dbReference type="SAM" id="MobiDB-lite"/>
    </source>
</evidence>
<organism evidence="2 3">
    <name type="scientific">Lentithecium fluviatile CBS 122367</name>
    <dbReference type="NCBI Taxonomy" id="1168545"/>
    <lineage>
        <taxon>Eukaryota</taxon>
        <taxon>Fungi</taxon>
        <taxon>Dikarya</taxon>
        <taxon>Ascomycota</taxon>
        <taxon>Pezizomycotina</taxon>
        <taxon>Dothideomycetes</taxon>
        <taxon>Pleosporomycetidae</taxon>
        <taxon>Pleosporales</taxon>
        <taxon>Massarineae</taxon>
        <taxon>Lentitheciaceae</taxon>
        <taxon>Lentithecium</taxon>
    </lineage>
</organism>
<gene>
    <name evidence="2" type="ORF">K458DRAFT_389223</name>
</gene>
<dbReference type="EMBL" id="MU005582">
    <property type="protein sequence ID" value="KAF2683997.1"/>
    <property type="molecule type" value="Genomic_DNA"/>
</dbReference>
<keyword evidence="3" id="KW-1185">Reference proteome</keyword>
<proteinExistence type="predicted"/>
<accession>A0A6G1J0G7</accession>
<name>A0A6G1J0G7_9PLEO</name>
<dbReference type="Proteomes" id="UP000799291">
    <property type="component" value="Unassembled WGS sequence"/>
</dbReference>
<protein>
    <submittedName>
        <fullName evidence="2">Uncharacterized protein</fullName>
    </submittedName>
</protein>
<reference evidence="2" key="1">
    <citation type="journal article" date="2020" name="Stud. Mycol.">
        <title>101 Dothideomycetes genomes: a test case for predicting lifestyles and emergence of pathogens.</title>
        <authorList>
            <person name="Haridas S."/>
            <person name="Albert R."/>
            <person name="Binder M."/>
            <person name="Bloem J."/>
            <person name="Labutti K."/>
            <person name="Salamov A."/>
            <person name="Andreopoulos B."/>
            <person name="Baker S."/>
            <person name="Barry K."/>
            <person name="Bills G."/>
            <person name="Bluhm B."/>
            <person name="Cannon C."/>
            <person name="Castanera R."/>
            <person name="Culley D."/>
            <person name="Daum C."/>
            <person name="Ezra D."/>
            <person name="Gonzalez J."/>
            <person name="Henrissat B."/>
            <person name="Kuo A."/>
            <person name="Liang C."/>
            <person name="Lipzen A."/>
            <person name="Lutzoni F."/>
            <person name="Magnuson J."/>
            <person name="Mondo S."/>
            <person name="Nolan M."/>
            <person name="Ohm R."/>
            <person name="Pangilinan J."/>
            <person name="Park H.-J."/>
            <person name="Ramirez L."/>
            <person name="Alfaro M."/>
            <person name="Sun H."/>
            <person name="Tritt A."/>
            <person name="Yoshinaga Y."/>
            <person name="Zwiers L.-H."/>
            <person name="Turgeon B."/>
            <person name="Goodwin S."/>
            <person name="Spatafora J."/>
            <person name="Crous P."/>
            <person name="Grigoriev I."/>
        </authorList>
    </citation>
    <scope>NUCLEOTIDE SEQUENCE</scope>
    <source>
        <strain evidence="2">CBS 122367</strain>
    </source>
</reference>